<dbReference type="AlphaFoldDB" id="A0A5P8WJ17"/>
<keyword evidence="2" id="KW-1185">Reference proteome</keyword>
<gene>
    <name evidence="1" type="ORF">GXM_10099</name>
</gene>
<dbReference type="EMBL" id="CP045231">
    <property type="protein sequence ID" value="QFS52835.1"/>
    <property type="molecule type" value="Genomic_DNA"/>
</dbReference>
<protein>
    <submittedName>
        <fullName evidence="1">Uncharacterized protein</fullName>
    </submittedName>
</protein>
<accession>A0A5P8WJ17</accession>
<evidence type="ECO:0000313" key="1">
    <source>
        <dbReference type="EMBL" id="QFS52835.1"/>
    </source>
</evidence>
<dbReference type="Proteomes" id="UP000326678">
    <property type="component" value="Chromosome pGXM04"/>
</dbReference>
<organism evidence="1 2">
    <name type="scientific">Nostoc sphaeroides CCNUC1</name>
    <dbReference type="NCBI Taxonomy" id="2653204"/>
    <lineage>
        <taxon>Bacteria</taxon>
        <taxon>Bacillati</taxon>
        <taxon>Cyanobacteriota</taxon>
        <taxon>Cyanophyceae</taxon>
        <taxon>Nostocales</taxon>
        <taxon>Nostocaceae</taxon>
        <taxon>Nostoc</taxon>
    </lineage>
</organism>
<name>A0A5P8WJ17_9NOSO</name>
<evidence type="ECO:0000313" key="2">
    <source>
        <dbReference type="Proteomes" id="UP000326678"/>
    </source>
</evidence>
<reference evidence="1 2" key="1">
    <citation type="submission" date="2019-10" db="EMBL/GenBank/DDBJ databases">
        <title>Genomic and transcriptomic insights into the perfect genentic adaptation of a filamentous nitrogen-fixing cyanobacterium to rice fields.</title>
        <authorList>
            <person name="Chen Z."/>
        </authorList>
    </citation>
    <scope>NUCLEOTIDE SEQUENCE [LARGE SCALE GENOMIC DNA]</scope>
    <source>
        <strain evidence="1">CCNUC1</strain>
    </source>
</reference>
<proteinExistence type="predicted"/>
<sequence length="61" mass="6882">MASFFEPKLKTNKQSHEKHYSLTTLVVRLPNCSTVSENIKKNGTVQPQNSWDIMDCGSKLA</sequence>
<dbReference type="KEGG" id="nsh:GXM_10099"/>